<keyword evidence="2" id="KW-1185">Reference proteome</keyword>
<protein>
    <submittedName>
        <fullName evidence="1">Putative secreted protein</fullName>
    </submittedName>
</protein>
<evidence type="ECO:0000313" key="2">
    <source>
        <dbReference type="Proteomes" id="UP000006281"/>
    </source>
</evidence>
<dbReference type="AlphaFoldDB" id="K0K535"/>
<dbReference type="Proteomes" id="UP000006281">
    <property type="component" value="Chromosome"/>
</dbReference>
<evidence type="ECO:0000313" key="1">
    <source>
        <dbReference type="EMBL" id="CCH32697.1"/>
    </source>
</evidence>
<proteinExistence type="predicted"/>
<dbReference type="OrthoDB" id="3542207at2"/>
<dbReference type="eggNOG" id="ENOG502ZSES">
    <property type="taxonomic scope" value="Bacteria"/>
</dbReference>
<dbReference type="RefSeq" id="WP_015102809.1">
    <property type="nucleotide sequence ID" value="NC_019673.1"/>
</dbReference>
<dbReference type="PROSITE" id="PS51257">
    <property type="entry name" value="PROKAR_LIPOPROTEIN"/>
    <property type="match status" value="1"/>
</dbReference>
<dbReference type="HOGENOM" id="CLU_2153027_0_0_11"/>
<dbReference type="KEGG" id="sesp:BN6_54380"/>
<organism evidence="1 2">
    <name type="scientific">Saccharothrix espanaensis (strain ATCC 51144 / DSM 44229 / JCM 9112 / NBRC 15066 / NRRL 15764)</name>
    <dbReference type="NCBI Taxonomy" id="1179773"/>
    <lineage>
        <taxon>Bacteria</taxon>
        <taxon>Bacillati</taxon>
        <taxon>Actinomycetota</taxon>
        <taxon>Actinomycetes</taxon>
        <taxon>Pseudonocardiales</taxon>
        <taxon>Pseudonocardiaceae</taxon>
        <taxon>Saccharothrix</taxon>
    </lineage>
</organism>
<accession>K0K535</accession>
<dbReference type="PATRIC" id="fig|1179773.3.peg.5480"/>
<dbReference type="EMBL" id="HE804045">
    <property type="protein sequence ID" value="CCH32697.1"/>
    <property type="molecule type" value="Genomic_DNA"/>
</dbReference>
<name>K0K535_SACES</name>
<dbReference type="STRING" id="1179773.BN6_54380"/>
<reference evidence="1 2" key="1">
    <citation type="journal article" date="2012" name="BMC Genomics">
        <title>Complete genome sequence of Saccharothrix espanaensis DSM 44229T and comparison to the other completely sequenced Pseudonocardiaceae.</title>
        <authorList>
            <person name="Strobel T."/>
            <person name="Al-Dilaimi A."/>
            <person name="Blom J."/>
            <person name="Gessner A."/>
            <person name="Kalinowski J."/>
            <person name="Luzhetska M."/>
            <person name="Puhler A."/>
            <person name="Szczepanowski R."/>
            <person name="Bechthold A."/>
            <person name="Ruckert C."/>
        </authorList>
    </citation>
    <scope>NUCLEOTIDE SEQUENCE [LARGE SCALE GENOMIC DNA]</scope>
    <source>
        <strain evidence="2">ATCC 51144 / DSM 44229 / JCM 9112 / NBRC 15066 / NRRL 15764</strain>
    </source>
</reference>
<sequence length="106" mass="11516">MRTTALVLSTAVLLTACSTPDPGPVFDTEGAADITCLKHQPTPPGPRYSDDTLRRTDETLPLLRYYTAHGRKPFCDGQPPTGTDQQWARTYVQLGADRANVAGLID</sequence>
<dbReference type="BioCyc" id="SESP1179773:BN6_RS26280-MONOMER"/>
<gene>
    <name evidence="1" type="ordered locus">BN6_54380</name>
</gene>